<dbReference type="GO" id="GO:0004112">
    <property type="term" value="F:cyclic-nucleotide phosphodiesterase activity"/>
    <property type="evidence" value="ECO:0007669"/>
    <property type="project" value="InterPro"/>
</dbReference>
<proteinExistence type="inferred from homology"/>
<organism evidence="6 7">
    <name type="scientific">Amaricoccus solimangrovi</name>
    <dbReference type="NCBI Taxonomy" id="2589815"/>
    <lineage>
        <taxon>Bacteria</taxon>
        <taxon>Pseudomonadati</taxon>
        <taxon>Pseudomonadota</taxon>
        <taxon>Alphaproteobacteria</taxon>
        <taxon>Rhodobacterales</taxon>
        <taxon>Paracoccaceae</taxon>
        <taxon>Amaricoccus</taxon>
    </lineage>
</organism>
<dbReference type="InterPro" id="IPR026575">
    <property type="entry name" value="GpdQ/CpdA-like"/>
</dbReference>
<dbReference type="Pfam" id="PF00149">
    <property type="entry name" value="Metallophos"/>
    <property type="match status" value="1"/>
</dbReference>
<dbReference type="OrthoDB" id="651281at2"/>
<sequence>MLIAQVTDPHVSLPGTILFGGYDPARALTAVLTRLARLDPRPDLVFLTGDLTENGRPEEYAHFLRLLDGFDLPMAAIPGNHDRRDAFAAAFRDSPVLIGGDPAPGLQLGLDLPPALILGLDTLGLEGDPAGALPEERLAWLARRLEAAEGRPALVFMHHPPILTGIAAMDIWRLADPAPLEALLRRHPNVLRVACGHVHRAVEAGFAGTICGVCPSVAWAVPLFEPAIRAPVVRQCPAFQLHALTPSGLVTHTEFLRDFDDRLPRAPRSD</sequence>
<feature type="domain" description="Calcineurin-like phosphoesterase" evidence="5">
    <location>
        <begin position="1"/>
        <end position="200"/>
    </location>
</feature>
<dbReference type="RefSeq" id="WP_140455703.1">
    <property type="nucleotide sequence ID" value="NZ_VFRP01000026.1"/>
</dbReference>
<evidence type="ECO:0000256" key="4">
    <source>
        <dbReference type="ARBA" id="ARBA00025742"/>
    </source>
</evidence>
<dbReference type="CDD" id="cd07402">
    <property type="entry name" value="MPP_GpdQ"/>
    <property type="match status" value="1"/>
</dbReference>
<reference evidence="6 7" key="1">
    <citation type="submission" date="2019-06" db="EMBL/GenBank/DDBJ databases">
        <title>A novel bacterium of genus Amaricoccus, isolated from marine sediment.</title>
        <authorList>
            <person name="Huang H."/>
            <person name="Mo K."/>
            <person name="Hu Y."/>
        </authorList>
    </citation>
    <scope>NUCLEOTIDE SEQUENCE [LARGE SCALE GENOMIC DNA]</scope>
    <source>
        <strain evidence="6 7">HB172011</strain>
    </source>
</reference>
<dbReference type="AlphaFoldDB" id="A0A501WGN2"/>
<dbReference type="Gene3D" id="3.60.21.40">
    <property type="entry name" value="GpdQ, catalytic alpha/beta sandwich domain"/>
    <property type="match status" value="1"/>
</dbReference>
<keyword evidence="2" id="KW-0378">Hydrolase</keyword>
<dbReference type="InterPro" id="IPR050884">
    <property type="entry name" value="CNP_phosphodiesterase-III"/>
</dbReference>
<gene>
    <name evidence="6" type="ORF">FJM51_18940</name>
</gene>
<dbReference type="PANTHER" id="PTHR42988:SF2">
    <property type="entry name" value="CYCLIC NUCLEOTIDE PHOSPHODIESTERASE CBUA0032-RELATED"/>
    <property type="match status" value="1"/>
</dbReference>
<evidence type="ECO:0000256" key="2">
    <source>
        <dbReference type="ARBA" id="ARBA00022801"/>
    </source>
</evidence>
<keyword evidence="7" id="KW-1185">Reference proteome</keyword>
<dbReference type="EMBL" id="VFRP01000026">
    <property type="protein sequence ID" value="TPE47952.1"/>
    <property type="molecule type" value="Genomic_DNA"/>
</dbReference>
<dbReference type="InterPro" id="IPR042283">
    <property type="entry name" value="GpdQ_catalytic"/>
</dbReference>
<evidence type="ECO:0000313" key="7">
    <source>
        <dbReference type="Proteomes" id="UP000319255"/>
    </source>
</evidence>
<evidence type="ECO:0000256" key="3">
    <source>
        <dbReference type="ARBA" id="ARBA00023004"/>
    </source>
</evidence>
<dbReference type="InterPro" id="IPR004843">
    <property type="entry name" value="Calcineurin-like_PHP"/>
</dbReference>
<comment type="caution">
    <text evidence="6">The sequence shown here is derived from an EMBL/GenBank/DDBJ whole genome shotgun (WGS) entry which is preliminary data.</text>
</comment>
<dbReference type="PANTHER" id="PTHR42988">
    <property type="entry name" value="PHOSPHOHYDROLASE"/>
    <property type="match status" value="1"/>
</dbReference>
<evidence type="ECO:0000313" key="6">
    <source>
        <dbReference type="EMBL" id="TPE47952.1"/>
    </source>
</evidence>
<dbReference type="SUPFAM" id="SSF56300">
    <property type="entry name" value="Metallo-dependent phosphatases"/>
    <property type="match status" value="1"/>
</dbReference>
<keyword evidence="1" id="KW-0479">Metal-binding</keyword>
<dbReference type="GO" id="GO:0046872">
    <property type="term" value="F:metal ion binding"/>
    <property type="evidence" value="ECO:0007669"/>
    <property type="project" value="UniProtKB-KW"/>
</dbReference>
<evidence type="ECO:0000259" key="5">
    <source>
        <dbReference type="Pfam" id="PF00149"/>
    </source>
</evidence>
<protein>
    <submittedName>
        <fullName evidence="6">Phosphodiesterase</fullName>
    </submittedName>
</protein>
<dbReference type="Proteomes" id="UP000319255">
    <property type="component" value="Unassembled WGS sequence"/>
</dbReference>
<dbReference type="InterPro" id="IPR042281">
    <property type="entry name" value="GpdQ_beta-strand"/>
</dbReference>
<dbReference type="InterPro" id="IPR029052">
    <property type="entry name" value="Metallo-depent_PP-like"/>
</dbReference>
<name>A0A501WGN2_9RHOB</name>
<evidence type="ECO:0000256" key="1">
    <source>
        <dbReference type="ARBA" id="ARBA00022723"/>
    </source>
</evidence>
<comment type="similarity">
    <text evidence="4">Belongs to the cyclic nucleotide phosphodiesterase class-III family.</text>
</comment>
<dbReference type="Gene3D" id="3.30.750.180">
    <property type="entry name" value="GpdQ, beta-strand dimerisation domain"/>
    <property type="match status" value="1"/>
</dbReference>
<accession>A0A501WGN2</accession>
<keyword evidence="3" id="KW-0408">Iron</keyword>